<keyword evidence="1" id="KW-0472">Membrane</keyword>
<evidence type="ECO:0000313" key="2">
    <source>
        <dbReference type="EMBL" id="CBJ11788.1"/>
    </source>
</evidence>
<organism evidence="2 3">
    <name type="scientific">Legionella longbeachae serogroup 1 (strain NSW150)</name>
    <dbReference type="NCBI Taxonomy" id="661367"/>
    <lineage>
        <taxon>Bacteria</taxon>
        <taxon>Pseudomonadati</taxon>
        <taxon>Pseudomonadota</taxon>
        <taxon>Gammaproteobacteria</taxon>
        <taxon>Legionellales</taxon>
        <taxon>Legionellaceae</taxon>
        <taxon>Legionella</taxon>
    </lineage>
</organism>
<accession>D3HSA4</accession>
<dbReference type="eggNOG" id="ENOG5031RGJ">
    <property type="taxonomic scope" value="Bacteria"/>
</dbReference>
<feature type="transmembrane region" description="Helical" evidence="1">
    <location>
        <begin position="6"/>
        <end position="29"/>
    </location>
</feature>
<dbReference type="HOGENOM" id="CLU_1516086_0_0_6"/>
<dbReference type="AlphaFoldDB" id="D3HSA4"/>
<reference evidence="2 3" key="1">
    <citation type="journal article" date="2010" name="PLoS Genet.">
        <title>Analysis of the Legionella longbeachae genome and transcriptome uncovers unique strategies to cause Legionnaires' disease.</title>
        <authorList>
            <person name="Cazalet C."/>
            <person name="Gomez-Valero L."/>
            <person name="Rusniok C."/>
            <person name="Lomma M."/>
            <person name="Dervins-Ravault D."/>
            <person name="Newton H."/>
            <person name="Sansom F."/>
            <person name="Jarraud S."/>
            <person name="Zidane N."/>
            <person name="Ma L."/>
            <person name="Bouchier C."/>
            <person name="Etienne J."/>
            <person name="Hartland E."/>
            <person name="Buchrieser C."/>
        </authorList>
    </citation>
    <scope>NUCLEOTIDE SEQUENCE [LARGE SCALE GENOMIC DNA]</scope>
    <source>
        <strain evidence="2 3">NSW150</strain>
    </source>
</reference>
<dbReference type="Proteomes" id="UP000001060">
    <property type="component" value="Chromosome"/>
</dbReference>
<keyword evidence="1" id="KW-1133">Transmembrane helix</keyword>
<evidence type="ECO:0000313" key="3">
    <source>
        <dbReference type="Proteomes" id="UP000001060"/>
    </source>
</evidence>
<dbReference type="EMBL" id="FN650140">
    <property type="protein sequence ID" value="CBJ11788.1"/>
    <property type="molecule type" value="Genomic_DNA"/>
</dbReference>
<gene>
    <name evidence="2" type="ordered locus">LLO_1423</name>
</gene>
<dbReference type="OrthoDB" id="5651550at2"/>
<name>D3HSA4_LEGLN</name>
<evidence type="ECO:0000256" key="1">
    <source>
        <dbReference type="SAM" id="Phobius"/>
    </source>
</evidence>
<sequence>MDELHYVAKLTIAITPGITAAIVAFMSGYEFPDHIVGHVFTHVKQKPVDLLKTLLITGCCALTALALKNAAASLAAHPNLFNLAPNSTDPWEYLYYALYVYGNYGVGMVLDLTACTKLLGLTQNIHPTSADNMISWLEQNPLTSETMIALKQNGFFNHRGDKPTFPRNELGIEPTIP</sequence>
<protein>
    <recommendedName>
        <fullName evidence="4">Transmembrane protein</fullName>
    </recommendedName>
</protein>
<keyword evidence="1" id="KW-0812">Transmembrane</keyword>
<dbReference type="STRING" id="661367.LLO_1423"/>
<keyword evidence="3" id="KW-1185">Reference proteome</keyword>
<dbReference type="KEGG" id="llo:LLO_1423"/>
<evidence type="ECO:0008006" key="4">
    <source>
        <dbReference type="Google" id="ProtNLM"/>
    </source>
</evidence>
<proteinExistence type="predicted"/>